<keyword evidence="3" id="KW-1185">Reference proteome</keyword>
<feature type="region of interest" description="Disordered" evidence="1">
    <location>
        <begin position="39"/>
        <end position="74"/>
    </location>
</feature>
<gene>
    <name evidence="2" type="ORF">EXN22_16245</name>
</gene>
<dbReference type="KEGG" id="ptk:EXN22_16245"/>
<evidence type="ECO:0000313" key="3">
    <source>
        <dbReference type="Proteomes" id="UP000291130"/>
    </source>
</evidence>
<protein>
    <submittedName>
        <fullName evidence="2">Uncharacterized protein</fullName>
    </submittedName>
</protein>
<dbReference type="EMBL" id="CP035952">
    <property type="protein sequence ID" value="QBF27165.1"/>
    <property type="molecule type" value="Genomic_DNA"/>
</dbReference>
<dbReference type="RefSeq" id="WP_130265027.1">
    <property type="nucleotide sequence ID" value="NZ_CP035952.1"/>
</dbReference>
<sequence length="98" mass="10007">MCGGGLANIIKPLHKISDPLDLFKKAGLPTSLDLLPQEAQTAETTTAASTQATNIASDVQSARDDEKRRRAAAAGLSSTILGGSMAGTTTGNKVLLGQ</sequence>
<evidence type="ECO:0000256" key="1">
    <source>
        <dbReference type="SAM" id="MobiDB-lite"/>
    </source>
</evidence>
<feature type="compositionally biased region" description="Low complexity" evidence="1">
    <location>
        <begin position="39"/>
        <end position="53"/>
    </location>
</feature>
<proteinExistence type="predicted"/>
<reference evidence="2 3" key="1">
    <citation type="submission" date="2019-02" db="EMBL/GenBank/DDBJ databases">
        <title>Complete genome sequence of Pseudomonas sp. SNU WT1 isolated from rainbow trout.</title>
        <authorList>
            <person name="Oh W.T."/>
            <person name="Park S.C."/>
        </authorList>
    </citation>
    <scope>NUCLEOTIDE SEQUENCE [LARGE SCALE GENOMIC DNA]</scope>
    <source>
        <strain evidence="2 3">SNU WT1</strain>
    </source>
</reference>
<dbReference type="Proteomes" id="UP000291130">
    <property type="component" value="Chromosome"/>
</dbReference>
<accession>A0A411MK45</accession>
<evidence type="ECO:0000313" key="2">
    <source>
        <dbReference type="EMBL" id="QBF27165.1"/>
    </source>
</evidence>
<dbReference type="AlphaFoldDB" id="A0A411MK45"/>
<organism evidence="2 3">
    <name type="scientific">Pseudomonas tructae</name>
    <dbReference type="NCBI Taxonomy" id="2518644"/>
    <lineage>
        <taxon>Bacteria</taxon>
        <taxon>Pseudomonadati</taxon>
        <taxon>Pseudomonadota</taxon>
        <taxon>Gammaproteobacteria</taxon>
        <taxon>Pseudomonadales</taxon>
        <taxon>Pseudomonadaceae</taxon>
        <taxon>Pseudomonas</taxon>
    </lineage>
</organism>
<name>A0A411MK45_9PSED</name>